<keyword evidence="8 11" id="KW-1133">Transmembrane helix</keyword>
<keyword evidence="14" id="KW-1185">Reference proteome</keyword>
<protein>
    <recommendedName>
        <fullName evidence="4">Putative hemin transport system permease protein HrtB</fullName>
    </recommendedName>
</protein>
<sequence>MFLSTREILHYKSRYVLIGSIIFLIAFVVFILSGLATGLANDFKQGVVDFKAEKVILSESSNNLLNASQISTSDVKKIKGGQTAPVSLFTTSVDRTSKKRVNVAIFAMDEDAVIKPKLLDGKMFSVSTDKTVVISQGLADAGFKIGQTMKIGNHKTEVKIVGISKASEYSAAPVMYTSFSTLNEIQNAVSTDNVPFVNAVVIKSGHPSDEVKSGTLKTISMNELIENIPGYTAQQTTLDAMIYFMFFIVMMIVAVFMYVITLQKVPIFGIMKAQGISNLVIVKSLLWQGFWVGFVGVAVGLLVSLGTSLILPSQMPFGIDWVKWIIYGSILVVICVLGSAFSIVTVRKVDPTKAIGA</sequence>
<dbReference type="PANTHER" id="PTHR43738:SF1">
    <property type="entry name" value="HEMIN TRANSPORT SYSTEM PERMEASE PROTEIN HRTB-RELATED"/>
    <property type="match status" value="1"/>
</dbReference>
<comment type="function">
    <text evidence="10">Part of the ABC transporter complex hrt involved in hemin import. Responsible for the translocation of the substrate across the membrane.</text>
</comment>
<evidence type="ECO:0000256" key="5">
    <source>
        <dbReference type="ARBA" id="ARBA00022448"/>
    </source>
</evidence>
<keyword evidence="9 11" id="KW-0472">Membrane</keyword>
<keyword evidence="7 11" id="KW-0812">Transmembrane</keyword>
<evidence type="ECO:0000313" key="13">
    <source>
        <dbReference type="EMBL" id="MQW40195.1"/>
    </source>
</evidence>
<comment type="similarity">
    <text evidence="2">Belongs to the ABC-4 integral membrane protein family. HrtB subfamily.</text>
</comment>
<accession>A0A7X2D2L0</accession>
<evidence type="ECO:0000256" key="9">
    <source>
        <dbReference type="ARBA" id="ARBA00023136"/>
    </source>
</evidence>
<name>A0A7X2D2L0_9LACT</name>
<keyword evidence="6" id="KW-1003">Cell membrane</keyword>
<dbReference type="AlphaFoldDB" id="A0A7X2D2L0"/>
<proteinExistence type="inferred from homology"/>
<dbReference type="GO" id="GO:0005886">
    <property type="term" value="C:plasma membrane"/>
    <property type="evidence" value="ECO:0007669"/>
    <property type="project" value="UniProtKB-SubCell"/>
</dbReference>
<evidence type="ECO:0000256" key="3">
    <source>
        <dbReference type="ARBA" id="ARBA00011131"/>
    </source>
</evidence>
<dbReference type="Proteomes" id="UP000439550">
    <property type="component" value="Unassembled WGS sequence"/>
</dbReference>
<dbReference type="RefSeq" id="WP_153496857.1">
    <property type="nucleotide sequence ID" value="NZ_CBCRWP010000019.1"/>
</dbReference>
<evidence type="ECO:0000256" key="4">
    <source>
        <dbReference type="ARBA" id="ARBA00016962"/>
    </source>
</evidence>
<feature type="domain" description="ABC3 transporter permease C-terminal" evidence="12">
    <location>
        <begin position="241"/>
        <end position="351"/>
    </location>
</feature>
<feature type="transmembrane region" description="Helical" evidence="11">
    <location>
        <begin position="15"/>
        <end position="36"/>
    </location>
</feature>
<dbReference type="Pfam" id="PF02687">
    <property type="entry name" value="FtsX"/>
    <property type="match status" value="1"/>
</dbReference>
<dbReference type="InterPro" id="IPR003838">
    <property type="entry name" value="ABC3_permease_C"/>
</dbReference>
<comment type="subcellular location">
    <subcellularLocation>
        <location evidence="1">Cell membrane</location>
        <topology evidence="1">Multi-pass membrane protein</topology>
    </subcellularLocation>
</comment>
<evidence type="ECO:0000256" key="8">
    <source>
        <dbReference type="ARBA" id="ARBA00022989"/>
    </source>
</evidence>
<feature type="transmembrane region" description="Helical" evidence="11">
    <location>
        <begin position="240"/>
        <end position="260"/>
    </location>
</feature>
<comment type="subunit">
    <text evidence="3">The complex is composed of two ATP-binding proteins (HrtA), two transmembrane proteins (HrtB) and a solute-binding protein.</text>
</comment>
<feature type="transmembrane region" description="Helical" evidence="11">
    <location>
        <begin position="324"/>
        <end position="346"/>
    </location>
</feature>
<feature type="transmembrane region" description="Helical" evidence="11">
    <location>
        <begin position="280"/>
        <end position="304"/>
    </location>
</feature>
<evidence type="ECO:0000256" key="1">
    <source>
        <dbReference type="ARBA" id="ARBA00004651"/>
    </source>
</evidence>
<evidence type="ECO:0000256" key="7">
    <source>
        <dbReference type="ARBA" id="ARBA00022692"/>
    </source>
</evidence>
<keyword evidence="5" id="KW-0813">Transport</keyword>
<dbReference type="InterPro" id="IPR051125">
    <property type="entry name" value="ABC-4/HrtB_transporter"/>
</dbReference>
<evidence type="ECO:0000259" key="12">
    <source>
        <dbReference type="Pfam" id="PF02687"/>
    </source>
</evidence>
<dbReference type="EMBL" id="WITJ01000013">
    <property type="protein sequence ID" value="MQW40195.1"/>
    <property type="molecule type" value="Genomic_DNA"/>
</dbReference>
<evidence type="ECO:0000256" key="6">
    <source>
        <dbReference type="ARBA" id="ARBA00022475"/>
    </source>
</evidence>
<dbReference type="OrthoDB" id="384327at2"/>
<evidence type="ECO:0000313" key="14">
    <source>
        <dbReference type="Proteomes" id="UP000439550"/>
    </source>
</evidence>
<comment type="caution">
    <text evidence="13">The sequence shown here is derived from an EMBL/GenBank/DDBJ whole genome shotgun (WGS) entry which is preliminary data.</text>
</comment>
<evidence type="ECO:0000256" key="10">
    <source>
        <dbReference type="ARBA" id="ARBA00024973"/>
    </source>
</evidence>
<evidence type="ECO:0000256" key="11">
    <source>
        <dbReference type="SAM" id="Phobius"/>
    </source>
</evidence>
<evidence type="ECO:0000256" key="2">
    <source>
        <dbReference type="ARBA" id="ARBA00008697"/>
    </source>
</evidence>
<reference evidence="13 14" key="1">
    <citation type="submission" date="2019-10" db="EMBL/GenBank/DDBJ databases">
        <authorList>
            <person name="Dong K."/>
        </authorList>
    </citation>
    <scope>NUCLEOTIDE SEQUENCE [LARGE SCALE GENOMIC DNA]</scope>
    <source>
        <strain evidence="13 14">DSM 28960</strain>
    </source>
</reference>
<dbReference type="PANTHER" id="PTHR43738">
    <property type="entry name" value="ABC TRANSPORTER, MEMBRANE PROTEIN"/>
    <property type="match status" value="1"/>
</dbReference>
<gene>
    <name evidence="13" type="ORF">GHI93_09680</name>
</gene>
<organism evidence="13 14">
    <name type="scientific">Lactococcus hircilactis</name>
    <dbReference type="NCBI Taxonomy" id="1494462"/>
    <lineage>
        <taxon>Bacteria</taxon>
        <taxon>Bacillati</taxon>
        <taxon>Bacillota</taxon>
        <taxon>Bacilli</taxon>
        <taxon>Lactobacillales</taxon>
        <taxon>Streptococcaceae</taxon>
        <taxon>Lactococcus</taxon>
    </lineage>
</organism>